<evidence type="ECO:0000313" key="3">
    <source>
        <dbReference type="Ensembl" id="ENSLOCP00000012764.1"/>
    </source>
</evidence>
<accession>W5MWK5</accession>
<dbReference type="GeneTree" id="ENSGT00940000167237"/>
<dbReference type="EMBL" id="AHAT01012801">
    <property type="status" value="NOT_ANNOTATED_CDS"/>
    <property type="molecule type" value="Genomic_DNA"/>
</dbReference>
<evidence type="ECO:0000256" key="1">
    <source>
        <dbReference type="SAM" id="MobiDB-lite"/>
    </source>
</evidence>
<dbReference type="Proteomes" id="UP000018468">
    <property type="component" value="Linkage group LG14"/>
</dbReference>
<dbReference type="Ensembl" id="ENSLOCT00000012788.1">
    <property type="protein sequence ID" value="ENSLOCP00000012764.1"/>
    <property type="gene ID" value="ENSLOCG00000010408.1"/>
</dbReference>
<feature type="domain" description="FBXO47 ARM repeats region" evidence="2">
    <location>
        <begin position="180"/>
        <end position="353"/>
    </location>
</feature>
<sequence>MEERARCPSGKPAQKSRHQMSRCSVSTRSQSRSTWGLFKGMPAEVFDMVLEHLSVKEMSVFSMVSKAISSHIAGYVSTKAWRRRMILQKFHHPVHKECVLEHYRSLGLLFKRCTLLLPTKERLKFIYSKLSEVPCFEINKCTVTPGCLGFASYGVFLQTLIAGWDELECHRVFSFLCNYTSLPRKLRAAVMGLPGAAPDLEVQIRLFCRSVLLDWWRDQADRLFWLTRLLQPWPFVSQARLLFIFYGPLSQDGKIEWEKMTENVVPECDLWDLAKIIRMLFSESEAKEWTADSVISILDEISASPQFWLRENLARLLILCGNRVCFNFMASKALNGRVMEISRLLVFLILVCEKDNYYMNWSVKMALQIGRLFPERRSFIQNIETAFSQVAMEMCETLMAGGQNADPNLIHNLCSILNANAHFHTEMLCMFIKEYSS</sequence>
<dbReference type="InterPro" id="IPR038946">
    <property type="entry name" value="FBXO47"/>
</dbReference>
<dbReference type="HOGENOM" id="CLU_048746_0_0_1"/>
<reference evidence="3" key="3">
    <citation type="submission" date="2025-09" db="UniProtKB">
        <authorList>
            <consortium name="Ensembl"/>
        </authorList>
    </citation>
    <scope>IDENTIFICATION</scope>
</reference>
<keyword evidence="4" id="KW-1185">Reference proteome</keyword>
<evidence type="ECO:0000313" key="4">
    <source>
        <dbReference type="Proteomes" id="UP000018468"/>
    </source>
</evidence>
<organism evidence="3 4">
    <name type="scientific">Lepisosteus oculatus</name>
    <name type="common">Spotted gar</name>
    <dbReference type="NCBI Taxonomy" id="7918"/>
    <lineage>
        <taxon>Eukaryota</taxon>
        <taxon>Metazoa</taxon>
        <taxon>Chordata</taxon>
        <taxon>Craniata</taxon>
        <taxon>Vertebrata</taxon>
        <taxon>Euteleostomi</taxon>
        <taxon>Actinopterygii</taxon>
        <taxon>Neopterygii</taxon>
        <taxon>Holostei</taxon>
        <taxon>Semionotiformes</taxon>
        <taxon>Lepisosteidae</taxon>
        <taxon>Lepisosteus</taxon>
    </lineage>
</organism>
<dbReference type="Bgee" id="ENSLOCG00000010408">
    <property type="expression patterns" value="Expressed in testis"/>
</dbReference>
<dbReference type="OMA" id="AFACVTM"/>
<dbReference type="Pfam" id="PF24467">
    <property type="entry name" value="ARM_FBXO47"/>
    <property type="match status" value="1"/>
</dbReference>
<evidence type="ECO:0000259" key="2">
    <source>
        <dbReference type="Pfam" id="PF24467"/>
    </source>
</evidence>
<dbReference type="eggNOG" id="ENOG502QV8T">
    <property type="taxonomic scope" value="Eukaryota"/>
</dbReference>
<feature type="region of interest" description="Disordered" evidence="1">
    <location>
        <begin position="1"/>
        <end position="27"/>
    </location>
</feature>
<name>W5MWK5_LEPOC</name>
<proteinExistence type="predicted"/>
<protein>
    <submittedName>
        <fullName evidence="3">F-box protein 47</fullName>
    </submittedName>
</protein>
<reference evidence="3" key="2">
    <citation type="submission" date="2025-08" db="UniProtKB">
        <authorList>
            <consortium name="Ensembl"/>
        </authorList>
    </citation>
    <scope>IDENTIFICATION</scope>
</reference>
<dbReference type="PANTHER" id="PTHR34098">
    <property type="entry name" value="F-BOX ONLY PROTEIN 47"/>
    <property type="match status" value="1"/>
</dbReference>
<dbReference type="PANTHER" id="PTHR34098:SF1">
    <property type="entry name" value="F-BOX ONLY PROTEIN 47"/>
    <property type="match status" value="1"/>
</dbReference>
<dbReference type="AlphaFoldDB" id="W5MWK5"/>
<dbReference type="STRING" id="7918.ENSLOCP00000012764"/>
<dbReference type="InParanoid" id="W5MWK5"/>
<dbReference type="InterPro" id="IPR056622">
    <property type="entry name" value="ARM_FBXO47"/>
</dbReference>
<reference evidence="4" key="1">
    <citation type="submission" date="2011-12" db="EMBL/GenBank/DDBJ databases">
        <title>The Draft Genome of Lepisosteus oculatus.</title>
        <authorList>
            <consortium name="The Broad Institute Genome Assembly &amp; Analysis Group"/>
            <consortium name="Computational R&amp;D Group"/>
            <consortium name="and Sequencing Platform"/>
            <person name="Di Palma F."/>
            <person name="Alfoldi J."/>
            <person name="Johnson J."/>
            <person name="Berlin A."/>
            <person name="Gnerre S."/>
            <person name="Jaffe D."/>
            <person name="MacCallum I."/>
            <person name="Young S."/>
            <person name="Walker B.J."/>
            <person name="Lander E.S."/>
            <person name="Lindblad-Toh K."/>
        </authorList>
    </citation>
    <scope>NUCLEOTIDE SEQUENCE [LARGE SCALE GENOMIC DNA]</scope>
</reference>